<dbReference type="PANTHER" id="PTHR24305">
    <property type="entry name" value="CYTOCHROME P450"/>
    <property type="match status" value="1"/>
</dbReference>
<keyword evidence="5 8" id="KW-0560">Oxidoreductase</keyword>
<name>G5EJP0_PHACH</name>
<keyword evidence="7 8" id="KW-0349">Heme</keyword>
<gene>
    <name evidence="10" type="primary">PcCYP_20a</name>
</gene>
<dbReference type="InterPro" id="IPR036396">
    <property type="entry name" value="Cyt_P450_sf"/>
</dbReference>
<keyword evidence="6 7" id="KW-0408">Iron</keyword>
<proteinExistence type="evidence at transcript level"/>
<evidence type="ECO:0000256" key="1">
    <source>
        <dbReference type="ARBA" id="ARBA00001971"/>
    </source>
</evidence>
<evidence type="ECO:0000256" key="5">
    <source>
        <dbReference type="ARBA" id="ARBA00023002"/>
    </source>
</evidence>
<dbReference type="GO" id="GO:0016705">
    <property type="term" value="F:oxidoreductase activity, acting on paired donors, with incorporation or reduction of molecular oxygen"/>
    <property type="evidence" value="ECO:0007669"/>
    <property type="project" value="InterPro"/>
</dbReference>
<dbReference type="PRINTS" id="PR00385">
    <property type="entry name" value="P450"/>
</dbReference>
<dbReference type="PANTHER" id="PTHR24305:SF157">
    <property type="entry name" value="N-ACETYLTRYPTOPHAN 6-HYDROXYLASE IVOC-RELATED"/>
    <property type="match status" value="1"/>
</dbReference>
<keyword evidence="9" id="KW-1133">Transmembrane helix</keyword>
<dbReference type="CDD" id="cd11062">
    <property type="entry name" value="CYP58-like"/>
    <property type="match status" value="1"/>
</dbReference>
<dbReference type="GO" id="GO:0005506">
    <property type="term" value="F:iron ion binding"/>
    <property type="evidence" value="ECO:0007669"/>
    <property type="project" value="InterPro"/>
</dbReference>
<comment type="cofactor">
    <cofactor evidence="1 7">
        <name>heme</name>
        <dbReference type="ChEBI" id="CHEBI:30413"/>
    </cofactor>
</comment>
<dbReference type="Gene3D" id="1.10.630.10">
    <property type="entry name" value="Cytochrome P450"/>
    <property type="match status" value="1"/>
</dbReference>
<dbReference type="GO" id="GO:0004497">
    <property type="term" value="F:monooxygenase activity"/>
    <property type="evidence" value="ECO:0007669"/>
    <property type="project" value="UniProtKB-KW"/>
</dbReference>
<dbReference type="VEuPathDB" id="FungiDB:AGR57_2490"/>
<dbReference type="PRINTS" id="PR00463">
    <property type="entry name" value="EP450I"/>
</dbReference>
<evidence type="ECO:0000256" key="8">
    <source>
        <dbReference type="RuleBase" id="RU000461"/>
    </source>
</evidence>
<evidence type="ECO:0000256" key="6">
    <source>
        <dbReference type="ARBA" id="ARBA00023004"/>
    </source>
</evidence>
<feature type="transmembrane region" description="Helical" evidence="9">
    <location>
        <begin position="20"/>
        <end position="40"/>
    </location>
</feature>
<keyword evidence="8" id="KW-0503">Monooxygenase</keyword>
<evidence type="ECO:0000313" key="10">
    <source>
        <dbReference type="EMBL" id="BAL05102.1"/>
    </source>
</evidence>
<dbReference type="GO" id="GO:0020037">
    <property type="term" value="F:heme binding"/>
    <property type="evidence" value="ECO:0007669"/>
    <property type="project" value="InterPro"/>
</dbReference>
<evidence type="ECO:0000256" key="7">
    <source>
        <dbReference type="PIRSR" id="PIRSR602401-1"/>
    </source>
</evidence>
<keyword evidence="4 7" id="KW-0479">Metal-binding</keyword>
<sequence length="508" mass="57878">MLNLSLDSSSVLSLFWTASPWLLLSWILYTVLMAVYNLHFHPLAKFPGPKMAAASEWWLAYVEVIKQESLSKKLWELHEQYGDVVRFGPNQLHFSKPAAYNEIYNVKNRWDRDMKLYHIFADEVPTLTIPDYARAKKRRDLTTFLFSRKNIVNMQHLVQQCLDTVCGNIDKHIKEGKPVSIFKAFRCAAADVICTMCFARSMNATSEPGFNAQVVTAIHAAFPVIMVFKHFPLLQTLSRMVPPLLLSSLRPELNGLMKMRKMLTDQVKEVKAHPEILKESQQVTIYHELLKDPKNIPSDTSLRDEAVLYVTAGMDTSSDTLTLATINVLSRPDVHARLMHELVEAWPHLEDAPPRYEQLEKLPYLTAVLKESLRLSHGVVQPMTRVVPREGAYISGHFIPGGSIVGMSSIFVHWNEEIFTDARAFKPERWLDPGADLDPWLVAFSKGPRSCLGVNLGWCELYMSIAAIFRRYELKLNGIGPSDLVWRDVYLPLHIGPDLTVIAKRRTV</sequence>
<reference evidence="10" key="1">
    <citation type="submission" date="2010-10" db="EMBL/GenBank/DDBJ databases">
        <title>Phanerochaete chrysosporium cytochrome P450.</title>
        <authorList>
            <person name="Hirosue S."/>
            <person name="Hiratsuka N."/>
            <person name="Ichinose H."/>
            <person name="Wariishi H."/>
        </authorList>
    </citation>
    <scope>NUCLEOTIDE SEQUENCE</scope>
    <source>
        <strain evidence="10">ATCC 34541</strain>
    </source>
</reference>
<evidence type="ECO:0000256" key="3">
    <source>
        <dbReference type="ARBA" id="ARBA00010617"/>
    </source>
</evidence>
<dbReference type="SUPFAM" id="SSF48264">
    <property type="entry name" value="Cytochrome P450"/>
    <property type="match status" value="1"/>
</dbReference>
<evidence type="ECO:0000256" key="9">
    <source>
        <dbReference type="SAM" id="Phobius"/>
    </source>
</evidence>
<keyword evidence="9" id="KW-0472">Membrane</keyword>
<dbReference type="AlphaFoldDB" id="G5EJP0"/>
<protein>
    <submittedName>
        <fullName evidence="10">Cytochrome P450</fullName>
    </submittedName>
</protein>
<dbReference type="PROSITE" id="PS00086">
    <property type="entry name" value="CYTOCHROME_P450"/>
    <property type="match status" value="1"/>
</dbReference>
<organism evidence="10">
    <name type="scientific">Phanerodontia chrysosporium</name>
    <name type="common">White-rot fungus</name>
    <name type="synonym">Sporotrichum pruinosum</name>
    <dbReference type="NCBI Taxonomy" id="2822231"/>
    <lineage>
        <taxon>Eukaryota</taxon>
        <taxon>Fungi</taxon>
        <taxon>Dikarya</taxon>
        <taxon>Basidiomycota</taxon>
        <taxon>Agaricomycotina</taxon>
        <taxon>Agaricomycetes</taxon>
        <taxon>Polyporales</taxon>
        <taxon>Phanerochaetaceae</taxon>
        <taxon>Phanerodontia</taxon>
    </lineage>
</organism>
<keyword evidence="9" id="KW-0812">Transmembrane</keyword>
<evidence type="ECO:0000256" key="4">
    <source>
        <dbReference type="ARBA" id="ARBA00022723"/>
    </source>
</evidence>
<dbReference type="InterPro" id="IPR050121">
    <property type="entry name" value="Cytochrome_P450_monoxygenase"/>
</dbReference>
<comment type="similarity">
    <text evidence="3 8">Belongs to the cytochrome P450 family.</text>
</comment>
<dbReference type="EMBL" id="AB597815">
    <property type="protein sequence ID" value="BAL05102.1"/>
    <property type="molecule type" value="mRNA"/>
</dbReference>
<dbReference type="InterPro" id="IPR017972">
    <property type="entry name" value="Cyt_P450_CS"/>
</dbReference>
<evidence type="ECO:0000256" key="2">
    <source>
        <dbReference type="ARBA" id="ARBA00005179"/>
    </source>
</evidence>
<feature type="binding site" description="axial binding residue" evidence="7">
    <location>
        <position position="451"/>
    </location>
    <ligand>
        <name>heme</name>
        <dbReference type="ChEBI" id="CHEBI:30413"/>
    </ligand>
    <ligandPart>
        <name>Fe</name>
        <dbReference type="ChEBI" id="CHEBI:18248"/>
    </ligandPart>
</feature>
<dbReference type="Pfam" id="PF00067">
    <property type="entry name" value="p450"/>
    <property type="match status" value="1"/>
</dbReference>
<dbReference type="InterPro" id="IPR002401">
    <property type="entry name" value="Cyt_P450_E_grp-I"/>
</dbReference>
<dbReference type="InterPro" id="IPR001128">
    <property type="entry name" value="Cyt_P450"/>
</dbReference>
<comment type="pathway">
    <text evidence="2">Secondary metabolite biosynthesis.</text>
</comment>
<accession>G5EJP0</accession>